<sequence length="272" mass="28493">MIDALRYEYVRLRTIGSTYWLIGSALVFQLVFAVLIALSLASSSTFGGGDETFEILATIGGSTGAPLLMAYIVGLLGVFSTGHEYRHGMIRATLTAIPHRTHVFVAKVVSIAVLAALTSVMCVLIALLAIAMFGLDMPSGSAFVEVSAGIVLFVTLFALSGLAFAAILRNQTAAVAVLMLVPSLFEFIIQSVVVLIKTNSSDPQGEGGITVILRYLPYDAGSQMFVQSSVSGFVQRAIGAEPFGAVGGGVVMGVFVALLLGGAYALFVRRDA</sequence>
<feature type="transmembrane region" description="Helical" evidence="1">
    <location>
        <begin position="175"/>
        <end position="196"/>
    </location>
</feature>
<feature type="transmembrane region" description="Helical" evidence="1">
    <location>
        <begin position="243"/>
        <end position="267"/>
    </location>
</feature>
<evidence type="ECO:0000313" key="2">
    <source>
        <dbReference type="EMBL" id="REK73832.1"/>
    </source>
</evidence>
<dbReference type="Proteomes" id="UP000265581">
    <property type="component" value="Unassembled WGS sequence"/>
</dbReference>
<keyword evidence="1" id="KW-1133">Transmembrane helix</keyword>
<name>A0A371PD52_9ACTN</name>
<dbReference type="EMBL" id="QUBR01000001">
    <property type="protein sequence ID" value="REK73832.1"/>
    <property type="molecule type" value="Genomic_DNA"/>
</dbReference>
<reference evidence="2 3" key="1">
    <citation type="submission" date="2018-08" db="EMBL/GenBank/DDBJ databases">
        <title>Aeromicrobium sp. M2KJ-4, whole genome shotgun sequence.</title>
        <authorList>
            <person name="Tuo L."/>
        </authorList>
    </citation>
    <scope>NUCLEOTIDE SEQUENCE [LARGE SCALE GENOMIC DNA]</scope>
    <source>
        <strain evidence="2 3">M2KJ-4</strain>
    </source>
</reference>
<evidence type="ECO:0008006" key="4">
    <source>
        <dbReference type="Google" id="ProtNLM"/>
    </source>
</evidence>
<keyword evidence="1" id="KW-0812">Transmembrane</keyword>
<feature type="transmembrane region" description="Helical" evidence="1">
    <location>
        <begin position="108"/>
        <end position="134"/>
    </location>
</feature>
<gene>
    <name evidence="2" type="ORF">DX116_10005</name>
</gene>
<protein>
    <recommendedName>
        <fullName evidence="4">ABC transporter permease</fullName>
    </recommendedName>
</protein>
<dbReference type="RefSeq" id="WP_119703941.1">
    <property type="nucleotide sequence ID" value="NZ_JBHSOI010000001.1"/>
</dbReference>
<organism evidence="2 3">
    <name type="scientific">Aeromicrobium endophyticum</name>
    <dbReference type="NCBI Taxonomy" id="2292704"/>
    <lineage>
        <taxon>Bacteria</taxon>
        <taxon>Bacillati</taxon>
        <taxon>Actinomycetota</taxon>
        <taxon>Actinomycetes</taxon>
        <taxon>Propionibacteriales</taxon>
        <taxon>Nocardioidaceae</taxon>
        <taxon>Aeromicrobium</taxon>
    </lineage>
</organism>
<keyword evidence="1" id="KW-0472">Membrane</keyword>
<feature type="transmembrane region" description="Helical" evidence="1">
    <location>
        <begin position="146"/>
        <end position="168"/>
    </location>
</feature>
<evidence type="ECO:0000256" key="1">
    <source>
        <dbReference type="SAM" id="Phobius"/>
    </source>
</evidence>
<keyword evidence="3" id="KW-1185">Reference proteome</keyword>
<evidence type="ECO:0000313" key="3">
    <source>
        <dbReference type="Proteomes" id="UP000265581"/>
    </source>
</evidence>
<feature type="transmembrane region" description="Helical" evidence="1">
    <location>
        <begin position="55"/>
        <end position="79"/>
    </location>
</feature>
<accession>A0A371PD52</accession>
<comment type="caution">
    <text evidence="2">The sequence shown here is derived from an EMBL/GenBank/DDBJ whole genome shotgun (WGS) entry which is preliminary data.</text>
</comment>
<proteinExistence type="predicted"/>
<feature type="transmembrane region" description="Helical" evidence="1">
    <location>
        <begin position="20"/>
        <end position="43"/>
    </location>
</feature>
<dbReference type="AlphaFoldDB" id="A0A371PD52"/>
<dbReference type="OrthoDB" id="5188656at2"/>